<dbReference type="InterPro" id="IPR001164">
    <property type="entry name" value="ArfGAP_dom"/>
</dbReference>
<dbReference type="GO" id="GO:0005737">
    <property type="term" value="C:cytoplasm"/>
    <property type="evidence" value="ECO:0000318"/>
    <property type="project" value="GO_Central"/>
</dbReference>
<dbReference type="InterPro" id="IPR037278">
    <property type="entry name" value="ARFGAP/RecO"/>
</dbReference>
<dbReference type="eggNOG" id="KOG0703">
    <property type="taxonomic scope" value="Eukaryota"/>
</dbReference>
<gene>
    <name evidence="8" type="ORF">TVAG_221710</name>
</gene>
<feature type="compositionally biased region" description="Polar residues" evidence="6">
    <location>
        <begin position="208"/>
        <end position="220"/>
    </location>
</feature>
<dbReference type="VEuPathDB" id="TrichDB:TVAG_221710"/>
<dbReference type="RefSeq" id="XP_001325041.1">
    <property type="nucleotide sequence ID" value="XM_001325006.1"/>
</dbReference>
<dbReference type="SUPFAM" id="SSF57863">
    <property type="entry name" value="ArfGap/RecO-like zinc finger"/>
    <property type="match status" value="1"/>
</dbReference>
<evidence type="ECO:0000256" key="5">
    <source>
        <dbReference type="PROSITE-ProRule" id="PRU00288"/>
    </source>
</evidence>
<reference evidence="8" key="2">
    <citation type="journal article" date="2007" name="Science">
        <title>Draft genome sequence of the sexually transmitted pathogen Trichomonas vaginalis.</title>
        <authorList>
            <person name="Carlton J.M."/>
            <person name="Hirt R.P."/>
            <person name="Silva J.C."/>
            <person name="Delcher A.L."/>
            <person name="Schatz M."/>
            <person name="Zhao Q."/>
            <person name="Wortman J.R."/>
            <person name="Bidwell S.L."/>
            <person name="Alsmark U.C.M."/>
            <person name="Besteiro S."/>
            <person name="Sicheritz-Ponten T."/>
            <person name="Noel C.J."/>
            <person name="Dacks J.B."/>
            <person name="Foster P.G."/>
            <person name="Simillion C."/>
            <person name="Van de Peer Y."/>
            <person name="Miranda-Saavedra D."/>
            <person name="Barton G.J."/>
            <person name="Westrop G.D."/>
            <person name="Mueller S."/>
            <person name="Dessi D."/>
            <person name="Fiori P.L."/>
            <person name="Ren Q."/>
            <person name="Paulsen I."/>
            <person name="Zhang H."/>
            <person name="Bastida-Corcuera F.D."/>
            <person name="Simoes-Barbosa A."/>
            <person name="Brown M.T."/>
            <person name="Hayes R.D."/>
            <person name="Mukherjee M."/>
            <person name="Okumura C.Y."/>
            <person name="Schneider R."/>
            <person name="Smith A.J."/>
            <person name="Vanacova S."/>
            <person name="Villalvazo M."/>
            <person name="Haas B.J."/>
            <person name="Pertea M."/>
            <person name="Feldblyum T.V."/>
            <person name="Utterback T.R."/>
            <person name="Shu C.L."/>
            <person name="Osoegawa K."/>
            <person name="de Jong P.J."/>
            <person name="Hrdy I."/>
            <person name="Horvathova L."/>
            <person name="Zubacova Z."/>
            <person name="Dolezal P."/>
            <person name="Malik S.B."/>
            <person name="Logsdon J.M. Jr."/>
            <person name="Henze K."/>
            <person name="Gupta A."/>
            <person name="Wang C.C."/>
            <person name="Dunne R.L."/>
            <person name="Upcroft J.A."/>
            <person name="Upcroft P."/>
            <person name="White O."/>
            <person name="Salzberg S.L."/>
            <person name="Tang P."/>
            <person name="Chiu C.-H."/>
            <person name="Lee Y.-S."/>
            <person name="Embley T.M."/>
            <person name="Coombs G.H."/>
            <person name="Mottram J.C."/>
            <person name="Tachezy J."/>
            <person name="Fraser-Liggett C.M."/>
            <person name="Johnson P.J."/>
        </authorList>
    </citation>
    <scope>NUCLEOTIDE SEQUENCE [LARGE SCALE GENOMIC DNA]</scope>
    <source>
        <strain evidence="8">G3</strain>
    </source>
</reference>
<dbReference type="EMBL" id="DS113295">
    <property type="protein sequence ID" value="EAY12818.1"/>
    <property type="molecule type" value="Genomic_DNA"/>
</dbReference>
<keyword evidence="3 5" id="KW-0863">Zinc-finger</keyword>
<organism evidence="8 9">
    <name type="scientific">Trichomonas vaginalis (strain ATCC PRA-98 / G3)</name>
    <dbReference type="NCBI Taxonomy" id="412133"/>
    <lineage>
        <taxon>Eukaryota</taxon>
        <taxon>Metamonada</taxon>
        <taxon>Parabasalia</taxon>
        <taxon>Trichomonadida</taxon>
        <taxon>Trichomonadidae</taxon>
        <taxon>Trichomonas</taxon>
    </lineage>
</organism>
<feature type="region of interest" description="Disordered" evidence="6">
    <location>
        <begin position="170"/>
        <end position="276"/>
    </location>
</feature>
<dbReference type="InParanoid" id="A2E3C7"/>
<proteinExistence type="predicted"/>
<dbReference type="GO" id="GO:0005096">
    <property type="term" value="F:GTPase activator activity"/>
    <property type="evidence" value="ECO:0000318"/>
    <property type="project" value="GO_Central"/>
</dbReference>
<dbReference type="InterPro" id="IPR051718">
    <property type="entry name" value="ARF_GTPase-activating"/>
</dbReference>
<dbReference type="FunFam" id="1.10.220.150:FF:000009">
    <property type="entry name" value="stromal membrane-associated protein 1 isoform X1"/>
    <property type="match status" value="1"/>
</dbReference>
<keyword evidence="9" id="KW-1185">Reference proteome</keyword>
<dbReference type="PRINTS" id="PR00405">
    <property type="entry name" value="REVINTRACTNG"/>
</dbReference>
<evidence type="ECO:0000256" key="2">
    <source>
        <dbReference type="ARBA" id="ARBA00022723"/>
    </source>
</evidence>
<reference evidence="8" key="1">
    <citation type="submission" date="2006-10" db="EMBL/GenBank/DDBJ databases">
        <authorList>
            <person name="Amadeo P."/>
            <person name="Zhao Q."/>
            <person name="Wortman J."/>
            <person name="Fraser-Liggett C."/>
            <person name="Carlton J."/>
        </authorList>
    </citation>
    <scope>NUCLEOTIDE SEQUENCE</scope>
    <source>
        <strain evidence="8">G3</strain>
    </source>
</reference>
<protein>
    <submittedName>
        <fullName evidence="8">ARF GAP-like zinc finger-containing protein</fullName>
    </submittedName>
</protein>
<dbReference type="Pfam" id="PF01412">
    <property type="entry name" value="ArfGap"/>
    <property type="match status" value="1"/>
</dbReference>
<dbReference type="PANTHER" id="PTHR45705">
    <property type="entry name" value="FI20236P1"/>
    <property type="match status" value="1"/>
</dbReference>
<dbReference type="Gene3D" id="1.10.220.150">
    <property type="entry name" value="Arf GTPase activating protein"/>
    <property type="match status" value="1"/>
</dbReference>
<dbReference type="VEuPathDB" id="TrichDB:TVAGG3_0969940"/>
<dbReference type="Proteomes" id="UP000001542">
    <property type="component" value="Unassembled WGS sequence"/>
</dbReference>
<accession>A2E3C7</accession>
<dbReference type="SMR" id="A2E3C7"/>
<evidence type="ECO:0000313" key="8">
    <source>
        <dbReference type="EMBL" id="EAY12818.1"/>
    </source>
</evidence>
<evidence type="ECO:0000256" key="4">
    <source>
        <dbReference type="ARBA" id="ARBA00022833"/>
    </source>
</evidence>
<sequence>MSNQTPEALQLVKQLVQQPGNNICADCQREPSKWASSTLGIFICYNCSGIHRALGTHITLVRSCTLDGWTPQQAKVMKRVGNKVANEYWEANLPADFMRPLPTDRYNMERFIRDKYERKLWAGEGEPPHLRKPGFARPIGNPQPYPQLPIQQAPASEPPVQIHYVPQQEISQQPQSILQPTEQKPAPQPKPKSEKKQPGFKKFAKPLHTSQSESLENLHSQDQQQQSPTPDPEPEPEHVEQQQNQEAPHLLEFCGPKKQSLFKKKPKGPARFMKKPVGEAVINQMISSPETRPMTAPVQPNKNAALSLFAGMNIYPNKN</sequence>
<name>A2E3C7_TRIV3</name>
<feature type="compositionally biased region" description="Basic residues" evidence="6">
    <location>
        <begin position="260"/>
        <end position="274"/>
    </location>
</feature>
<dbReference type="OMA" id="CAICATR"/>
<dbReference type="PROSITE" id="PS50115">
    <property type="entry name" value="ARFGAP"/>
    <property type="match status" value="1"/>
</dbReference>
<dbReference type="OrthoDB" id="10266696at2759"/>
<feature type="compositionally biased region" description="Low complexity" evidence="6">
    <location>
        <begin position="170"/>
        <end position="185"/>
    </location>
</feature>
<dbReference type="CDD" id="cd08204">
    <property type="entry name" value="ArfGap"/>
    <property type="match status" value="1"/>
</dbReference>
<keyword evidence="1" id="KW-0343">GTPase activation</keyword>
<dbReference type="InterPro" id="IPR038508">
    <property type="entry name" value="ArfGAP_dom_sf"/>
</dbReference>
<keyword evidence="2" id="KW-0479">Metal-binding</keyword>
<evidence type="ECO:0000256" key="1">
    <source>
        <dbReference type="ARBA" id="ARBA00022468"/>
    </source>
</evidence>
<dbReference type="STRING" id="5722.A2E3C7"/>
<dbReference type="FunCoup" id="A2E3C7">
    <property type="interactions" value="461"/>
</dbReference>
<keyword evidence="4" id="KW-0862">Zinc</keyword>
<dbReference type="AlphaFoldDB" id="A2E3C7"/>
<feature type="domain" description="Arf-GAP" evidence="7">
    <location>
        <begin position="6"/>
        <end position="121"/>
    </location>
</feature>
<evidence type="ECO:0000313" key="9">
    <source>
        <dbReference type="Proteomes" id="UP000001542"/>
    </source>
</evidence>
<dbReference type="SMART" id="SM00105">
    <property type="entry name" value="ArfGap"/>
    <property type="match status" value="1"/>
</dbReference>
<dbReference type="GO" id="GO:0008270">
    <property type="term" value="F:zinc ion binding"/>
    <property type="evidence" value="ECO:0007669"/>
    <property type="project" value="UniProtKB-KW"/>
</dbReference>
<dbReference type="KEGG" id="tva:4770786"/>
<evidence type="ECO:0000256" key="3">
    <source>
        <dbReference type="ARBA" id="ARBA00022771"/>
    </source>
</evidence>
<feature type="region of interest" description="Disordered" evidence="6">
    <location>
        <begin position="124"/>
        <end position="156"/>
    </location>
</feature>
<evidence type="ECO:0000259" key="7">
    <source>
        <dbReference type="PROSITE" id="PS50115"/>
    </source>
</evidence>
<dbReference type="PANTHER" id="PTHR45705:SF1">
    <property type="entry name" value="FI20236P1"/>
    <property type="match status" value="1"/>
</dbReference>
<evidence type="ECO:0000256" key="6">
    <source>
        <dbReference type="SAM" id="MobiDB-lite"/>
    </source>
</evidence>